<feature type="binding site" evidence="18">
    <location>
        <position position="141"/>
    </location>
    <ligand>
        <name>FMN</name>
        <dbReference type="ChEBI" id="CHEBI:58210"/>
    </ligand>
</feature>
<evidence type="ECO:0000256" key="13">
    <source>
        <dbReference type="ARBA" id="ARBA00048934"/>
    </source>
</evidence>
<dbReference type="EMBL" id="CP003524">
    <property type="protein sequence ID" value="AFN83404.1"/>
    <property type="molecule type" value="Genomic_DNA"/>
</dbReference>
<evidence type="ECO:0000256" key="9">
    <source>
        <dbReference type="ARBA" id="ARBA00038313"/>
    </source>
</evidence>
<dbReference type="PANTHER" id="PTHR11082">
    <property type="entry name" value="TRNA-DIHYDROURIDINE SYNTHASE"/>
    <property type="match status" value="1"/>
</dbReference>
<comment type="catalytic activity">
    <reaction evidence="15">
        <text>5,6-dihydrouridine(17) in tRNA + NADP(+) = uridine(17) in tRNA + NADPH + H(+)</text>
        <dbReference type="Rhea" id="RHEA:53368"/>
        <dbReference type="Rhea" id="RHEA-COMP:13541"/>
        <dbReference type="Rhea" id="RHEA-COMP:13542"/>
        <dbReference type="ChEBI" id="CHEBI:15378"/>
        <dbReference type="ChEBI" id="CHEBI:57783"/>
        <dbReference type="ChEBI" id="CHEBI:58349"/>
        <dbReference type="ChEBI" id="CHEBI:65315"/>
        <dbReference type="ChEBI" id="CHEBI:74443"/>
        <dbReference type="EC" id="1.3.1.88"/>
    </reaction>
    <physiologicalReaction direction="right-to-left" evidence="15">
        <dbReference type="Rhea" id="RHEA:53370"/>
    </physiologicalReaction>
</comment>
<evidence type="ECO:0000256" key="1">
    <source>
        <dbReference type="ARBA" id="ARBA00001917"/>
    </source>
</evidence>
<keyword evidence="4" id="KW-0507">mRNA processing</keyword>
<dbReference type="RefSeq" id="XP_009264901.1">
    <property type="nucleotide sequence ID" value="XM_009266626.1"/>
</dbReference>
<dbReference type="InterPro" id="IPR018517">
    <property type="entry name" value="tRNA_hU_synthase_CS"/>
</dbReference>
<evidence type="ECO:0000256" key="15">
    <source>
        <dbReference type="ARBA" id="ARBA00049467"/>
    </source>
</evidence>
<dbReference type="SUPFAM" id="SSF51395">
    <property type="entry name" value="FMN-linked oxidoreductases"/>
    <property type="match status" value="1"/>
</dbReference>
<dbReference type="Proteomes" id="UP000010094">
    <property type="component" value="Chromosome VII"/>
</dbReference>
<keyword evidence="2 16" id="KW-0285">Flavoprotein</keyword>
<comment type="catalytic activity">
    <reaction evidence="13">
        <text>5,6-dihydrouridine(16) in tRNA + NAD(+) = uridine(16) in tRNA + NADH + H(+)</text>
        <dbReference type="Rhea" id="RHEA:53380"/>
        <dbReference type="Rhea" id="RHEA-COMP:13543"/>
        <dbReference type="Rhea" id="RHEA-COMP:13544"/>
        <dbReference type="ChEBI" id="CHEBI:15378"/>
        <dbReference type="ChEBI" id="CHEBI:57540"/>
        <dbReference type="ChEBI" id="CHEBI:57945"/>
        <dbReference type="ChEBI" id="CHEBI:65315"/>
        <dbReference type="ChEBI" id="CHEBI:74443"/>
        <dbReference type="EC" id="1.3.1.88"/>
    </reaction>
    <physiologicalReaction direction="right-to-left" evidence="13">
        <dbReference type="Rhea" id="RHEA:53382"/>
    </physiologicalReaction>
</comment>
<evidence type="ECO:0000256" key="10">
    <source>
        <dbReference type="ARBA" id="ARBA00047287"/>
    </source>
</evidence>
<dbReference type="EC" id="1.3.1.-" evidence="16"/>
<evidence type="ECO:0000256" key="16">
    <source>
        <dbReference type="PIRNR" id="PIRNR006621"/>
    </source>
</evidence>
<dbReference type="GO" id="GO:0106414">
    <property type="term" value="F:mRNA dihydrouridine synthase activity"/>
    <property type="evidence" value="ECO:0007669"/>
    <property type="project" value="RHEA"/>
</dbReference>
<keyword evidence="6" id="KW-0521">NADP</keyword>
<dbReference type="KEGG" id="ero:EROM_071530"/>
<gene>
    <name evidence="20" type="ordered locus">EROM_071530</name>
</gene>
<dbReference type="GO" id="GO:0006397">
    <property type="term" value="P:mRNA processing"/>
    <property type="evidence" value="ECO:0007669"/>
    <property type="project" value="UniProtKB-KW"/>
</dbReference>
<evidence type="ECO:0000313" key="21">
    <source>
        <dbReference type="Proteomes" id="UP000010094"/>
    </source>
</evidence>
<evidence type="ECO:0000313" key="20">
    <source>
        <dbReference type="EMBL" id="AFN83404.1"/>
    </source>
</evidence>
<evidence type="ECO:0000256" key="6">
    <source>
        <dbReference type="ARBA" id="ARBA00022857"/>
    </source>
</evidence>
<dbReference type="InterPro" id="IPR035587">
    <property type="entry name" value="DUS-like_FMN-bd"/>
</dbReference>
<evidence type="ECO:0000256" key="5">
    <source>
        <dbReference type="ARBA" id="ARBA00022694"/>
    </source>
</evidence>
<dbReference type="Gene3D" id="3.20.20.70">
    <property type="entry name" value="Aldolase class I"/>
    <property type="match status" value="1"/>
</dbReference>
<dbReference type="PIRSF" id="PIRSF006621">
    <property type="entry name" value="Dus"/>
    <property type="match status" value="1"/>
</dbReference>
<name>I7ANP5_ENCRO</name>
<dbReference type="GeneID" id="20521717"/>
<feature type="binding site" evidence="18">
    <location>
        <position position="169"/>
    </location>
    <ligand>
        <name>FMN</name>
        <dbReference type="ChEBI" id="CHEBI:58210"/>
    </ligand>
</feature>
<keyword evidence="3 16" id="KW-0288">FMN</keyword>
<reference evidence="20 21" key="1">
    <citation type="journal article" date="2012" name="Proc. Natl. Acad. Sci. U.S.A.">
        <title>Gain and loss of multiple functionally related, horizontally transferred genes in the reduced genomes of two microsporidian parasites.</title>
        <authorList>
            <person name="Pombert J.-F."/>
            <person name="Selman M."/>
            <person name="Burki F."/>
            <person name="Bardell F.T."/>
            <person name="Farinelli L."/>
            <person name="Solter L.F."/>
            <person name="Whitman D.W."/>
            <person name="Weiss L.M."/>
            <person name="Corradi N."/>
            <person name="Keeling P.J."/>
        </authorList>
    </citation>
    <scope>NUCLEOTIDE SEQUENCE [LARGE SCALE GENOMIC DNA]</scope>
    <source>
        <strain evidence="20 21">SJ-2008</strain>
    </source>
</reference>
<evidence type="ECO:0000256" key="18">
    <source>
        <dbReference type="PIRSR" id="PIRSR006621-2"/>
    </source>
</evidence>
<comment type="catalytic activity">
    <reaction evidence="14">
        <text>a 5,6-dihydrouridine in mRNA + NADP(+) = a uridine in mRNA + NADPH + H(+)</text>
        <dbReference type="Rhea" id="RHEA:69855"/>
        <dbReference type="Rhea" id="RHEA-COMP:14658"/>
        <dbReference type="Rhea" id="RHEA-COMP:17789"/>
        <dbReference type="ChEBI" id="CHEBI:15378"/>
        <dbReference type="ChEBI" id="CHEBI:57783"/>
        <dbReference type="ChEBI" id="CHEBI:58349"/>
        <dbReference type="ChEBI" id="CHEBI:65315"/>
        <dbReference type="ChEBI" id="CHEBI:74443"/>
    </reaction>
    <physiologicalReaction direction="right-to-left" evidence="14">
        <dbReference type="Rhea" id="RHEA:69857"/>
    </physiologicalReaction>
</comment>
<evidence type="ECO:0000256" key="17">
    <source>
        <dbReference type="PIRSR" id="PIRSR006621-1"/>
    </source>
</evidence>
<dbReference type="AlphaFoldDB" id="I7ANP5"/>
<dbReference type="PROSITE" id="PS01136">
    <property type="entry name" value="UPF0034"/>
    <property type="match status" value="1"/>
</dbReference>
<dbReference type="GO" id="GO:0102262">
    <property type="term" value="F:tRNA-dihydrouridine16 synthase activity"/>
    <property type="evidence" value="ECO:0007669"/>
    <property type="project" value="RHEA"/>
</dbReference>
<feature type="binding site" evidence="18">
    <location>
        <begin position="17"/>
        <end position="19"/>
    </location>
    <ligand>
        <name>FMN</name>
        <dbReference type="ChEBI" id="CHEBI:58210"/>
    </ligand>
</feature>
<protein>
    <recommendedName>
        <fullName evidence="16">tRNA-dihydrouridine synthase</fullName>
        <ecNumber evidence="16">1.3.1.-</ecNumber>
    </recommendedName>
</protein>
<keyword evidence="7 16" id="KW-0560">Oxidoreductase</keyword>
<comment type="catalytic activity">
    <reaction evidence="12">
        <text>a 5,6-dihydrouridine in mRNA + NAD(+) = a uridine in mRNA + NADH + H(+)</text>
        <dbReference type="Rhea" id="RHEA:69851"/>
        <dbReference type="Rhea" id="RHEA-COMP:14658"/>
        <dbReference type="Rhea" id="RHEA-COMP:17789"/>
        <dbReference type="ChEBI" id="CHEBI:15378"/>
        <dbReference type="ChEBI" id="CHEBI:57540"/>
        <dbReference type="ChEBI" id="CHEBI:57945"/>
        <dbReference type="ChEBI" id="CHEBI:65315"/>
        <dbReference type="ChEBI" id="CHEBI:74443"/>
    </reaction>
    <physiologicalReaction direction="right-to-left" evidence="12">
        <dbReference type="Rhea" id="RHEA:69853"/>
    </physiologicalReaction>
</comment>
<comment type="cofactor">
    <cofactor evidence="1 16 18">
        <name>FMN</name>
        <dbReference type="ChEBI" id="CHEBI:58210"/>
    </cofactor>
</comment>
<feature type="binding site" evidence="18">
    <location>
        <position position="73"/>
    </location>
    <ligand>
        <name>FMN</name>
        <dbReference type="ChEBI" id="CHEBI:58210"/>
    </ligand>
</feature>
<dbReference type="InterPro" id="IPR001269">
    <property type="entry name" value="DUS_fam"/>
</dbReference>
<dbReference type="InterPro" id="IPR013785">
    <property type="entry name" value="Aldolase_TIM"/>
</dbReference>
<feature type="active site" description="Proton donor" evidence="17">
    <location>
        <position position="102"/>
    </location>
</feature>
<comment type="catalytic activity">
    <reaction evidence="10">
        <text>5,6-dihydrouridine(17) in tRNA + NAD(+) = uridine(17) in tRNA + NADH + H(+)</text>
        <dbReference type="Rhea" id="RHEA:53372"/>
        <dbReference type="Rhea" id="RHEA-COMP:13541"/>
        <dbReference type="Rhea" id="RHEA-COMP:13542"/>
        <dbReference type="ChEBI" id="CHEBI:15378"/>
        <dbReference type="ChEBI" id="CHEBI:57540"/>
        <dbReference type="ChEBI" id="CHEBI:57945"/>
        <dbReference type="ChEBI" id="CHEBI:65315"/>
        <dbReference type="ChEBI" id="CHEBI:74443"/>
        <dbReference type="EC" id="1.3.1.88"/>
    </reaction>
    <physiologicalReaction direction="right-to-left" evidence="10">
        <dbReference type="Rhea" id="RHEA:53374"/>
    </physiologicalReaction>
</comment>
<evidence type="ECO:0000259" key="19">
    <source>
        <dbReference type="Pfam" id="PF01207"/>
    </source>
</evidence>
<evidence type="ECO:0000256" key="2">
    <source>
        <dbReference type="ARBA" id="ARBA00022630"/>
    </source>
</evidence>
<proteinExistence type="inferred from homology"/>
<dbReference type="Pfam" id="PF01207">
    <property type="entry name" value="Dus"/>
    <property type="match status" value="1"/>
</dbReference>
<evidence type="ECO:0000256" key="8">
    <source>
        <dbReference type="ARBA" id="ARBA00023027"/>
    </source>
</evidence>
<dbReference type="GO" id="GO:0102263">
    <property type="term" value="F:tRNA-dihydrouridine17 synthase activity"/>
    <property type="evidence" value="ECO:0007669"/>
    <property type="project" value="RHEA"/>
</dbReference>
<dbReference type="CDD" id="cd02801">
    <property type="entry name" value="DUS_like_FMN"/>
    <property type="match status" value="1"/>
</dbReference>
<keyword evidence="18" id="KW-0547">Nucleotide-binding</keyword>
<evidence type="ECO:0000256" key="12">
    <source>
        <dbReference type="ARBA" id="ARBA00048342"/>
    </source>
</evidence>
<evidence type="ECO:0000256" key="14">
    <source>
        <dbReference type="ARBA" id="ARBA00049447"/>
    </source>
</evidence>
<evidence type="ECO:0000256" key="3">
    <source>
        <dbReference type="ARBA" id="ARBA00022643"/>
    </source>
</evidence>
<keyword evidence="8" id="KW-0520">NAD</keyword>
<feature type="domain" description="DUS-like FMN-binding" evidence="19">
    <location>
        <begin position="15"/>
        <end position="277"/>
    </location>
</feature>
<comment type="similarity">
    <text evidence="16">Belongs to the dus family.</text>
</comment>
<evidence type="ECO:0000256" key="4">
    <source>
        <dbReference type="ARBA" id="ARBA00022664"/>
    </source>
</evidence>
<organism evidence="20 21">
    <name type="scientific">Encephalitozoon romaleae (strain SJ-2008)</name>
    <name type="common">Microsporidian parasite</name>
    <dbReference type="NCBI Taxonomy" id="1178016"/>
    <lineage>
        <taxon>Eukaryota</taxon>
        <taxon>Fungi</taxon>
        <taxon>Fungi incertae sedis</taxon>
        <taxon>Microsporidia</taxon>
        <taxon>Unikaryonidae</taxon>
        <taxon>Encephalitozoon</taxon>
    </lineage>
</organism>
<sequence>MKKFWEEISKPYFAVAPMVGNSEEAWRRLSKRYGANMFYTQMVHCESFLRGPRNPVRNQWYTTSEEDRPLIIQICGNSPEAMLEAALIMQDHCDAIDINFGCPQRVARKGGYGAYLQENWDLTEKIVKTLSTNLSIPVFCKIRVFESIEKTVEYTRMIEKAGCSLLAVHGRTRDQKGKAMGFASWDHIKAVKESLTIPVLSNGNIMVHSDIWRCLEYTKCDGVMVGETHLYNPLIFTGESKPCLEIIREYLDICMEFPGSADVGHMKSHIFKLLYNYFLTNPDRRPIVDSCNTIEKFYKFYLDLVKEMESTINERGTSEVYKMKPRPVLDTNMIDNSKSR</sequence>
<comment type="catalytic activity">
    <reaction evidence="11">
        <text>5,6-dihydrouridine(16) in tRNA + NADP(+) = uridine(16) in tRNA + NADPH + H(+)</text>
        <dbReference type="Rhea" id="RHEA:53376"/>
        <dbReference type="Rhea" id="RHEA-COMP:13543"/>
        <dbReference type="Rhea" id="RHEA-COMP:13544"/>
        <dbReference type="ChEBI" id="CHEBI:15378"/>
        <dbReference type="ChEBI" id="CHEBI:57783"/>
        <dbReference type="ChEBI" id="CHEBI:58349"/>
        <dbReference type="ChEBI" id="CHEBI:65315"/>
        <dbReference type="ChEBI" id="CHEBI:74443"/>
        <dbReference type="EC" id="1.3.1.88"/>
    </reaction>
    <physiologicalReaction direction="right-to-left" evidence="11">
        <dbReference type="Rhea" id="RHEA:53378"/>
    </physiologicalReaction>
</comment>
<dbReference type="VEuPathDB" id="MicrosporidiaDB:EROM_071530"/>
<dbReference type="OrthoDB" id="272303at2759"/>
<keyword evidence="5 16" id="KW-0819">tRNA processing</keyword>
<comment type="function">
    <text evidence="16">Catalyzes the synthesis of dihydrouridine, a modified base found in the D-loop of most tRNAs.</text>
</comment>
<dbReference type="GO" id="GO:0050660">
    <property type="term" value="F:flavin adenine dinucleotide binding"/>
    <property type="evidence" value="ECO:0007669"/>
    <property type="project" value="InterPro"/>
</dbReference>
<evidence type="ECO:0000256" key="7">
    <source>
        <dbReference type="ARBA" id="ARBA00023002"/>
    </source>
</evidence>
<accession>I7ANP5</accession>
<dbReference type="PANTHER" id="PTHR11082:SF5">
    <property type="entry name" value="TRNA-DIHYDROURIDINE(16_17) SYNTHASE [NAD(P)(+)]-LIKE"/>
    <property type="match status" value="1"/>
</dbReference>
<evidence type="ECO:0000256" key="11">
    <source>
        <dbReference type="ARBA" id="ARBA00047652"/>
    </source>
</evidence>
<dbReference type="HOGENOM" id="CLU_013299_5_0_1"/>
<keyword evidence="21" id="KW-1185">Reference proteome</keyword>
<comment type="similarity">
    <text evidence="9">Belongs to the Dus family. Dus1 subfamily.</text>
</comment>